<sequence>MFMYKFSRVSDSEFSAFNNFIGDFPHGNFRQTTHWGEIKKASGWNYACYALKYNDAFVATALILIRNIIKLPFSLLYCCRGPVVDWSNSDHVAALFDGLKDVVMQHNGLCLRFDPEPASIFTGVEECLFNHGVVKLPDRVTTWNRALYSTRVLLNESEDQLFKNMRRTHRQNINKSIKSGVSVGTDASPGDKDIFFNLICGLELRRNSLIHSKDYYDSIYNNTVGQSRGFFLKAIYNDEVISGLVVTMVGNRAWALYLANDYNYRKIMPNKLLLWKAIKIAREHGCKFVDFGSTQGTDSFDPKADSLDNLKSAYRPTIVNYPGYYDLVSRFYHGFRLAEQRLLPFALSNYFKLQRFSGLLKREQD</sequence>
<dbReference type="EMBL" id="AP021874">
    <property type="protein sequence ID" value="BBO67274.1"/>
    <property type="molecule type" value="Genomic_DNA"/>
</dbReference>
<evidence type="ECO:0000256" key="2">
    <source>
        <dbReference type="ARBA" id="ARBA00022679"/>
    </source>
</evidence>
<dbReference type="AlphaFoldDB" id="A0A5K7YLR1"/>
<keyword evidence="5" id="KW-0012">Acyltransferase</keyword>
<name>A0A5K7YLR1_9BACT</name>
<dbReference type="InterPro" id="IPR016181">
    <property type="entry name" value="Acyl_CoA_acyltransferase"/>
</dbReference>
<dbReference type="SUPFAM" id="SSF55729">
    <property type="entry name" value="Acyl-CoA N-acyltransferases (Nat)"/>
    <property type="match status" value="2"/>
</dbReference>
<accession>A0A5K7YLR1</accession>
<keyword evidence="9" id="KW-1185">Reference proteome</keyword>
<keyword evidence="2" id="KW-0808">Transferase</keyword>
<dbReference type="InterPro" id="IPR003447">
    <property type="entry name" value="FEMABX"/>
</dbReference>
<dbReference type="Pfam" id="PF13480">
    <property type="entry name" value="Acetyltransf_6"/>
    <property type="match status" value="1"/>
</dbReference>
<keyword evidence="4" id="KW-0573">Peptidoglycan synthesis</keyword>
<organism evidence="8 9">
    <name type="scientific">Desulfosarcina alkanivorans</name>
    <dbReference type="NCBI Taxonomy" id="571177"/>
    <lineage>
        <taxon>Bacteria</taxon>
        <taxon>Pseudomonadati</taxon>
        <taxon>Thermodesulfobacteriota</taxon>
        <taxon>Desulfobacteria</taxon>
        <taxon>Desulfobacterales</taxon>
        <taxon>Desulfosarcinaceae</taxon>
        <taxon>Desulfosarcina</taxon>
    </lineage>
</organism>
<feature type="domain" description="BioF2-like acetyltransferase" evidence="7">
    <location>
        <begin position="164"/>
        <end position="293"/>
    </location>
</feature>
<dbReference type="InterPro" id="IPR038740">
    <property type="entry name" value="BioF2-like_GNAT_dom"/>
</dbReference>
<reference evidence="8 9" key="1">
    <citation type="submission" date="2019-11" db="EMBL/GenBank/DDBJ databases">
        <title>Comparative genomics of hydrocarbon-degrading Desulfosarcina strains.</title>
        <authorList>
            <person name="Watanabe M."/>
            <person name="Kojima H."/>
            <person name="Fukui M."/>
        </authorList>
    </citation>
    <scope>NUCLEOTIDE SEQUENCE [LARGE SCALE GENOMIC DNA]</scope>
    <source>
        <strain evidence="8 9">PL12</strain>
    </source>
</reference>
<protein>
    <submittedName>
        <fullName evidence="8">Methicillin resistance protein</fullName>
    </submittedName>
</protein>
<evidence type="ECO:0000256" key="4">
    <source>
        <dbReference type="ARBA" id="ARBA00022984"/>
    </source>
</evidence>
<dbReference type="Proteomes" id="UP000427906">
    <property type="component" value="Chromosome"/>
</dbReference>
<dbReference type="InterPro" id="IPR050644">
    <property type="entry name" value="PG_Glycine_Bridge_Synth"/>
</dbReference>
<dbReference type="GO" id="GO:0008360">
    <property type="term" value="P:regulation of cell shape"/>
    <property type="evidence" value="ECO:0007669"/>
    <property type="project" value="UniProtKB-KW"/>
</dbReference>
<dbReference type="KEGG" id="dalk:DSCA_12040"/>
<proteinExistence type="inferred from homology"/>
<keyword evidence="3" id="KW-0133">Cell shape</keyword>
<evidence type="ECO:0000256" key="1">
    <source>
        <dbReference type="ARBA" id="ARBA00009943"/>
    </source>
</evidence>
<gene>
    <name evidence="8" type="ORF">DSCA_12040</name>
</gene>
<dbReference type="Gene3D" id="3.40.630.30">
    <property type="match status" value="2"/>
</dbReference>
<dbReference type="Pfam" id="PF02388">
    <property type="entry name" value="FemAB"/>
    <property type="match status" value="1"/>
</dbReference>
<dbReference type="GO" id="GO:0009252">
    <property type="term" value="P:peptidoglycan biosynthetic process"/>
    <property type="evidence" value="ECO:0007669"/>
    <property type="project" value="UniProtKB-KW"/>
</dbReference>
<dbReference type="PANTHER" id="PTHR36174">
    <property type="entry name" value="LIPID II:GLYCINE GLYCYLTRANSFERASE"/>
    <property type="match status" value="1"/>
</dbReference>
<evidence type="ECO:0000313" key="9">
    <source>
        <dbReference type="Proteomes" id="UP000427906"/>
    </source>
</evidence>
<evidence type="ECO:0000256" key="3">
    <source>
        <dbReference type="ARBA" id="ARBA00022960"/>
    </source>
</evidence>
<evidence type="ECO:0000313" key="8">
    <source>
        <dbReference type="EMBL" id="BBO67274.1"/>
    </source>
</evidence>
<dbReference type="PROSITE" id="PS51191">
    <property type="entry name" value="FEMABX"/>
    <property type="match status" value="1"/>
</dbReference>
<dbReference type="OrthoDB" id="9773932at2"/>
<keyword evidence="6" id="KW-0961">Cell wall biogenesis/degradation</keyword>
<comment type="similarity">
    <text evidence="1">Belongs to the FemABX family.</text>
</comment>
<dbReference type="GO" id="GO:0071555">
    <property type="term" value="P:cell wall organization"/>
    <property type="evidence" value="ECO:0007669"/>
    <property type="project" value="UniProtKB-KW"/>
</dbReference>
<dbReference type="GO" id="GO:0016755">
    <property type="term" value="F:aminoacyltransferase activity"/>
    <property type="evidence" value="ECO:0007669"/>
    <property type="project" value="InterPro"/>
</dbReference>
<evidence type="ECO:0000256" key="6">
    <source>
        <dbReference type="ARBA" id="ARBA00023316"/>
    </source>
</evidence>
<dbReference type="PANTHER" id="PTHR36174:SF1">
    <property type="entry name" value="LIPID II:GLYCINE GLYCYLTRANSFERASE"/>
    <property type="match status" value="1"/>
</dbReference>
<evidence type="ECO:0000256" key="5">
    <source>
        <dbReference type="ARBA" id="ARBA00023315"/>
    </source>
</evidence>
<evidence type="ECO:0000259" key="7">
    <source>
        <dbReference type="Pfam" id="PF13480"/>
    </source>
</evidence>